<dbReference type="Proteomes" id="UP000268093">
    <property type="component" value="Unassembled WGS sequence"/>
</dbReference>
<evidence type="ECO:0000256" key="8">
    <source>
        <dbReference type="SAM" id="SignalP"/>
    </source>
</evidence>
<feature type="compositionally biased region" description="Basic and acidic residues" evidence="6">
    <location>
        <begin position="333"/>
        <end position="343"/>
    </location>
</feature>
<dbReference type="SUPFAM" id="SSF103473">
    <property type="entry name" value="MFS general substrate transporter"/>
    <property type="match status" value="1"/>
</dbReference>
<feature type="transmembrane region" description="Helical" evidence="7">
    <location>
        <begin position="99"/>
        <end position="123"/>
    </location>
</feature>
<feature type="non-terminal residue" evidence="10">
    <location>
        <position position="1"/>
    </location>
</feature>
<dbReference type="OrthoDB" id="6339427at2759"/>
<protein>
    <recommendedName>
        <fullName evidence="9">Major facilitator superfamily (MFS) profile domain-containing protein</fullName>
    </recommendedName>
</protein>
<feature type="compositionally biased region" description="Acidic residues" evidence="6">
    <location>
        <begin position="344"/>
        <end position="361"/>
    </location>
</feature>
<dbReference type="Gene3D" id="1.20.1250.20">
    <property type="entry name" value="MFS general substrate transporter like domains"/>
    <property type="match status" value="1"/>
</dbReference>
<evidence type="ECO:0000256" key="4">
    <source>
        <dbReference type="ARBA" id="ARBA00022989"/>
    </source>
</evidence>
<dbReference type="Pfam" id="PF00083">
    <property type="entry name" value="Sugar_tr"/>
    <property type="match status" value="1"/>
</dbReference>
<comment type="caution">
    <text evidence="10">The sequence shown here is derived from an EMBL/GenBank/DDBJ whole genome shotgun (WGS) entry which is preliminary data.</text>
</comment>
<dbReference type="GO" id="GO:0016020">
    <property type="term" value="C:membrane"/>
    <property type="evidence" value="ECO:0007669"/>
    <property type="project" value="UniProtKB-SubCell"/>
</dbReference>
<comment type="subcellular location">
    <subcellularLocation>
        <location evidence="1">Membrane</location>
        <topology evidence="1">Multi-pass membrane protein</topology>
    </subcellularLocation>
</comment>
<feature type="region of interest" description="Disordered" evidence="6">
    <location>
        <begin position="184"/>
        <end position="210"/>
    </location>
</feature>
<reference evidence="10 11" key="1">
    <citation type="journal article" date="2018" name="New Phytol.">
        <title>Phylogenomics of Endogonaceae and evolution of mycorrhizas within Mucoromycota.</title>
        <authorList>
            <person name="Chang Y."/>
            <person name="Desiro A."/>
            <person name="Na H."/>
            <person name="Sandor L."/>
            <person name="Lipzen A."/>
            <person name="Clum A."/>
            <person name="Barry K."/>
            <person name="Grigoriev I.V."/>
            <person name="Martin F.M."/>
            <person name="Stajich J.E."/>
            <person name="Smith M.E."/>
            <person name="Bonito G."/>
            <person name="Spatafora J.W."/>
        </authorList>
    </citation>
    <scope>NUCLEOTIDE SEQUENCE [LARGE SCALE GENOMIC DNA]</scope>
    <source>
        <strain evidence="10 11">GMNB39</strain>
    </source>
</reference>
<name>A0A433D1L7_9FUNG</name>
<feature type="signal peptide" evidence="8">
    <location>
        <begin position="1"/>
        <end position="18"/>
    </location>
</feature>
<evidence type="ECO:0000256" key="3">
    <source>
        <dbReference type="ARBA" id="ARBA00022692"/>
    </source>
</evidence>
<feature type="chain" id="PRO_5019280085" description="Major facilitator superfamily (MFS) profile domain-containing protein" evidence="8">
    <location>
        <begin position="19"/>
        <end position="393"/>
    </location>
</feature>
<evidence type="ECO:0000313" key="11">
    <source>
        <dbReference type="Proteomes" id="UP000268093"/>
    </source>
</evidence>
<accession>A0A433D1L7</accession>
<keyword evidence="4 7" id="KW-1133">Transmembrane helix</keyword>
<keyword evidence="3 7" id="KW-0812">Transmembrane</keyword>
<dbReference type="GO" id="GO:0005351">
    <property type="term" value="F:carbohydrate:proton symporter activity"/>
    <property type="evidence" value="ECO:0007669"/>
    <property type="project" value="TreeGrafter"/>
</dbReference>
<proteinExistence type="inferred from homology"/>
<feature type="compositionally biased region" description="Low complexity" evidence="6">
    <location>
        <begin position="190"/>
        <end position="199"/>
    </location>
</feature>
<feature type="compositionally biased region" description="Pro residues" evidence="6">
    <location>
        <begin position="298"/>
        <end position="317"/>
    </location>
</feature>
<keyword evidence="11" id="KW-1185">Reference proteome</keyword>
<dbReference type="InterPro" id="IPR005828">
    <property type="entry name" value="MFS_sugar_transport-like"/>
</dbReference>
<evidence type="ECO:0000256" key="2">
    <source>
        <dbReference type="ARBA" id="ARBA00010992"/>
    </source>
</evidence>
<sequence>PLAISLVSLGALVTVSLTNPPRQSTPVVVWYSDVSHWAALSLSYLSLAAFHSTLLPISYLYPTEIFPAAARAKAIGLATALRWIFDHFLSLLLPRFLVATPPLCLFVIAGLCAVLALVVWWTYPETNGLSLEDVEALFIARWGNGSESGGTGPTIDFVVPGSSPSRSRRSTPLSWIRLQYYGGQNQPRRTSSAGTVGTAGSAGGPDDLADMSVTIRDSPAIKYEPGVGVFGYSGVGYAGEKNVEAVNTYSLHPPSHQQPYIYHPSSPPQRQQAHLAPPPGPPPRSPNRPHAQPFHSPILPPHRSPPTLSAPPPPSFAPPRAILPPVRQTMARFAREEARRQQEDEMEEDEETESTEEEEDVRPDLDIDNTARLGVPSPAVYSSEAGDSAYTYI</sequence>
<dbReference type="InterPro" id="IPR020846">
    <property type="entry name" value="MFS_dom"/>
</dbReference>
<evidence type="ECO:0000256" key="1">
    <source>
        <dbReference type="ARBA" id="ARBA00004141"/>
    </source>
</evidence>
<evidence type="ECO:0000313" key="10">
    <source>
        <dbReference type="EMBL" id="RUP44724.1"/>
    </source>
</evidence>
<dbReference type="InterPro" id="IPR036259">
    <property type="entry name" value="MFS_trans_sf"/>
</dbReference>
<dbReference type="PANTHER" id="PTHR48022">
    <property type="entry name" value="PLASTIDIC GLUCOSE TRANSPORTER 4"/>
    <property type="match status" value="1"/>
</dbReference>
<comment type="similarity">
    <text evidence="2">Belongs to the major facilitator superfamily. Sugar transporter (TC 2.A.1.1) family.</text>
</comment>
<dbReference type="EMBL" id="RBNI01008430">
    <property type="protein sequence ID" value="RUP44724.1"/>
    <property type="molecule type" value="Genomic_DNA"/>
</dbReference>
<evidence type="ECO:0000256" key="5">
    <source>
        <dbReference type="ARBA" id="ARBA00023136"/>
    </source>
</evidence>
<feature type="compositionally biased region" description="Pro residues" evidence="6">
    <location>
        <begin position="276"/>
        <end position="286"/>
    </location>
</feature>
<dbReference type="AlphaFoldDB" id="A0A433D1L7"/>
<organism evidence="10 11">
    <name type="scientific">Jimgerdemannia flammicorona</name>
    <dbReference type="NCBI Taxonomy" id="994334"/>
    <lineage>
        <taxon>Eukaryota</taxon>
        <taxon>Fungi</taxon>
        <taxon>Fungi incertae sedis</taxon>
        <taxon>Mucoromycota</taxon>
        <taxon>Mucoromycotina</taxon>
        <taxon>Endogonomycetes</taxon>
        <taxon>Endogonales</taxon>
        <taxon>Endogonaceae</taxon>
        <taxon>Jimgerdemannia</taxon>
    </lineage>
</organism>
<gene>
    <name evidence="10" type="ORF">BC936DRAFT_149087</name>
</gene>
<dbReference type="PANTHER" id="PTHR48022:SF2">
    <property type="entry name" value="PLASTIDIC GLUCOSE TRANSPORTER 4"/>
    <property type="match status" value="1"/>
</dbReference>
<feature type="region of interest" description="Disordered" evidence="6">
    <location>
        <begin position="250"/>
        <end position="393"/>
    </location>
</feature>
<keyword evidence="8" id="KW-0732">Signal</keyword>
<evidence type="ECO:0000259" key="9">
    <source>
        <dbReference type="PROSITE" id="PS50850"/>
    </source>
</evidence>
<dbReference type="PROSITE" id="PS50850">
    <property type="entry name" value="MFS"/>
    <property type="match status" value="1"/>
</dbReference>
<feature type="domain" description="Major facilitator superfamily (MFS) profile" evidence="9">
    <location>
        <begin position="1"/>
        <end position="127"/>
    </location>
</feature>
<evidence type="ECO:0000256" key="6">
    <source>
        <dbReference type="SAM" id="MobiDB-lite"/>
    </source>
</evidence>
<evidence type="ECO:0000256" key="7">
    <source>
        <dbReference type="SAM" id="Phobius"/>
    </source>
</evidence>
<keyword evidence="5 7" id="KW-0472">Membrane</keyword>
<dbReference type="InterPro" id="IPR050360">
    <property type="entry name" value="MFS_Sugar_Transporters"/>
</dbReference>